<evidence type="ECO:0000313" key="4">
    <source>
        <dbReference type="Proteomes" id="UP001631949"/>
    </source>
</evidence>
<comment type="caution">
    <text evidence="3">The sequence shown here is derived from an EMBL/GenBank/DDBJ whole genome shotgun (WGS) entry which is preliminary data.</text>
</comment>
<evidence type="ECO:0000313" key="3">
    <source>
        <dbReference type="EMBL" id="MFM9414420.1"/>
    </source>
</evidence>
<evidence type="ECO:0000259" key="2">
    <source>
        <dbReference type="Pfam" id="PF07833"/>
    </source>
</evidence>
<gene>
    <name evidence="3" type="ORF">ACKQTC_08570</name>
</gene>
<feature type="domain" description="Copper amine oxidase-like N-terminal" evidence="2">
    <location>
        <begin position="143"/>
        <end position="257"/>
    </location>
</feature>
<dbReference type="Proteomes" id="UP001631949">
    <property type="component" value="Unassembled WGS sequence"/>
</dbReference>
<reference evidence="3 4" key="1">
    <citation type="journal article" date="2016" name="Int. J. Syst. Evol. Microbiol.">
        <title>Peptococcus simiae sp. nov., isolated from rhesus macaque faeces and emended description of the genus Peptococcus.</title>
        <authorList>
            <person name="Shkoporov A.N."/>
            <person name="Efimov B.A."/>
            <person name="Kondova I."/>
            <person name="Ouwerling B."/>
            <person name="Chaplin A.V."/>
            <person name="Shcherbakova V.A."/>
            <person name="Langermans J.A.M."/>
        </authorList>
    </citation>
    <scope>NUCLEOTIDE SEQUENCE [LARGE SCALE GENOMIC DNA]</scope>
    <source>
        <strain evidence="3 4">M108</strain>
    </source>
</reference>
<organism evidence="3 4">
    <name type="scientific">Peptococcus simiae</name>
    <dbReference type="NCBI Taxonomy" id="1643805"/>
    <lineage>
        <taxon>Bacteria</taxon>
        <taxon>Bacillati</taxon>
        <taxon>Bacillota</taxon>
        <taxon>Clostridia</taxon>
        <taxon>Eubacteriales</taxon>
        <taxon>Peptococcaceae</taxon>
        <taxon>Peptococcus</taxon>
    </lineage>
</organism>
<sequence>MRKLLLIALCILLLPLPAYAMGQDVFANGQYVDRGMGEFNDYYGAPVLHIPALATARALGVPAYADGSWVTIGGKSVDALEIGGYYNDAHTDIYMPFIWFTDSLGWRAEGDTIPHDLVTAVNILLPGQSSTKQIIKSNAHFKLNGETIQFDTDVLNVNGYLYVPLRAFFEKAGAEVGFPKVKFYTEFNHVVVLKGNSLLDFRPGRGVYGIRVGNDGGYFSDKNYPFIKDNRTYVPFRLCSQLLGAKVDWDASTQTASVVGDFERFNLPSNTVHTDMNDPYMMGMGYYTPVFGL</sequence>
<accession>A0ABW9H177</accession>
<dbReference type="Pfam" id="PF07833">
    <property type="entry name" value="Cu_amine_oxidN1"/>
    <property type="match status" value="1"/>
</dbReference>
<protein>
    <submittedName>
        <fullName evidence="3">Copper amine oxidase N-terminal domain-containing protein</fullName>
    </submittedName>
</protein>
<dbReference type="EMBL" id="JBJUVG010000016">
    <property type="protein sequence ID" value="MFM9414420.1"/>
    <property type="molecule type" value="Genomic_DNA"/>
</dbReference>
<keyword evidence="4" id="KW-1185">Reference proteome</keyword>
<dbReference type="Gene3D" id="3.30.457.10">
    <property type="entry name" value="Copper amine oxidase-like, N-terminal domain"/>
    <property type="match status" value="1"/>
</dbReference>
<feature type="chain" id="PRO_5045341870" evidence="1">
    <location>
        <begin position="21"/>
        <end position="293"/>
    </location>
</feature>
<feature type="signal peptide" evidence="1">
    <location>
        <begin position="1"/>
        <end position="20"/>
    </location>
</feature>
<dbReference type="SUPFAM" id="SSF55383">
    <property type="entry name" value="Copper amine oxidase, domain N"/>
    <property type="match status" value="2"/>
</dbReference>
<keyword evidence="1" id="KW-0732">Signal</keyword>
<proteinExistence type="predicted"/>
<evidence type="ECO:0000256" key="1">
    <source>
        <dbReference type="SAM" id="SignalP"/>
    </source>
</evidence>
<name>A0ABW9H177_9FIRM</name>
<dbReference type="RefSeq" id="WP_408978034.1">
    <property type="nucleotide sequence ID" value="NZ_JBJUVG010000016.1"/>
</dbReference>
<dbReference type="InterPro" id="IPR036582">
    <property type="entry name" value="Mao_N_sf"/>
</dbReference>
<dbReference type="InterPro" id="IPR012854">
    <property type="entry name" value="Cu_amine_oxidase-like_N"/>
</dbReference>